<dbReference type="InterPro" id="IPR007110">
    <property type="entry name" value="Ig-like_dom"/>
</dbReference>
<feature type="signal peptide" evidence="10">
    <location>
        <begin position="1"/>
        <end position="22"/>
    </location>
</feature>
<evidence type="ECO:0000256" key="3">
    <source>
        <dbReference type="ARBA" id="ARBA00022692"/>
    </source>
</evidence>
<keyword evidence="7" id="KW-0325">Glycoprotein</keyword>
<evidence type="ECO:0000259" key="12">
    <source>
        <dbReference type="PROSITE" id="PS50261"/>
    </source>
</evidence>
<feature type="transmembrane region" description="Helical" evidence="9">
    <location>
        <begin position="1121"/>
        <end position="1143"/>
    </location>
</feature>
<feature type="domain" description="GAIN-B" evidence="11">
    <location>
        <begin position="729"/>
        <end position="880"/>
    </location>
</feature>
<keyword evidence="10" id="KW-0732">Signal</keyword>
<dbReference type="InterPro" id="IPR057400">
    <property type="entry name" value="ADGRF3/5_N"/>
</dbReference>
<dbReference type="InterPro" id="IPR036179">
    <property type="entry name" value="Ig-like_dom_sf"/>
</dbReference>
<feature type="chain" id="PRO_5019790320" description="G-protein coupled receptors family 2 profile 2 domain-containing protein" evidence="10">
    <location>
        <begin position="23"/>
        <end position="1202"/>
    </location>
</feature>
<keyword evidence="6" id="KW-1015">Disulfide bond</keyword>
<feature type="transmembrane region" description="Helical" evidence="9">
    <location>
        <begin position="920"/>
        <end position="942"/>
    </location>
</feature>
<dbReference type="InterPro" id="IPR003599">
    <property type="entry name" value="Ig_sub"/>
</dbReference>
<dbReference type="Pfam" id="PF00002">
    <property type="entry name" value="7tm_2"/>
    <property type="match status" value="1"/>
</dbReference>
<evidence type="ECO:0000256" key="1">
    <source>
        <dbReference type="ARBA" id="ARBA00004141"/>
    </source>
</evidence>
<dbReference type="InterPro" id="IPR000203">
    <property type="entry name" value="GPS"/>
</dbReference>
<keyword evidence="4 9" id="KW-1133">Transmembrane helix</keyword>
<dbReference type="InterPro" id="IPR013783">
    <property type="entry name" value="Ig-like_fold"/>
</dbReference>
<feature type="transmembrane region" description="Helical" evidence="9">
    <location>
        <begin position="962"/>
        <end position="987"/>
    </location>
</feature>
<proteinExistence type="inferred from homology"/>
<evidence type="ECO:0000256" key="6">
    <source>
        <dbReference type="ARBA" id="ARBA00023157"/>
    </source>
</evidence>
<dbReference type="Pfam" id="PF01825">
    <property type="entry name" value="GPS"/>
    <property type="match status" value="1"/>
</dbReference>
<dbReference type="Gene3D" id="1.20.1070.10">
    <property type="entry name" value="Rhodopsin 7-helix transmembrane proteins"/>
    <property type="match status" value="1"/>
</dbReference>
<dbReference type="InterPro" id="IPR057244">
    <property type="entry name" value="GAIN_B"/>
</dbReference>
<comment type="similarity">
    <text evidence="2">Belongs to the G-protein coupled receptor 2 family. Adhesion G-protein coupled receptor (ADGR) subfamily.</text>
</comment>
<keyword evidence="5 9" id="KW-0472">Membrane</keyword>
<dbReference type="PRINTS" id="PR00249">
    <property type="entry name" value="GPCRSECRETIN"/>
</dbReference>
<evidence type="ECO:0000313" key="14">
    <source>
        <dbReference type="EMBL" id="TDH00064.1"/>
    </source>
</evidence>
<dbReference type="PROSITE" id="PS50221">
    <property type="entry name" value="GAIN_B"/>
    <property type="match status" value="1"/>
</dbReference>
<comment type="subcellular location">
    <subcellularLocation>
        <location evidence="1">Membrane</location>
        <topology evidence="1">Multi-pass membrane protein</topology>
    </subcellularLocation>
</comment>
<dbReference type="GO" id="GO:0007166">
    <property type="term" value="P:cell surface receptor signaling pathway"/>
    <property type="evidence" value="ECO:0007669"/>
    <property type="project" value="InterPro"/>
</dbReference>
<feature type="transmembrane region" description="Helical" evidence="9">
    <location>
        <begin position="999"/>
        <end position="1024"/>
    </location>
</feature>
<evidence type="ECO:0000313" key="15">
    <source>
        <dbReference type="Proteomes" id="UP000295070"/>
    </source>
</evidence>
<dbReference type="PROSITE" id="PS50835">
    <property type="entry name" value="IG_LIKE"/>
    <property type="match status" value="1"/>
</dbReference>
<evidence type="ECO:0000256" key="9">
    <source>
        <dbReference type="SAM" id="Phobius"/>
    </source>
</evidence>
<comment type="caution">
    <text evidence="14">The sequence shown here is derived from an EMBL/GenBank/DDBJ whole genome shotgun (WGS) entry which is preliminary data.</text>
</comment>
<evidence type="ECO:0000259" key="13">
    <source>
        <dbReference type="PROSITE" id="PS50835"/>
    </source>
</evidence>
<keyword evidence="3 9" id="KW-0812">Transmembrane</keyword>
<evidence type="ECO:0000256" key="2">
    <source>
        <dbReference type="ARBA" id="ARBA00007343"/>
    </source>
</evidence>
<reference evidence="14 15" key="1">
    <citation type="submission" date="2019-01" db="EMBL/GenBank/DDBJ databases">
        <title>A chromosome-scale genome assembly of the yellow perch, Perca flavescens.</title>
        <authorList>
            <person name="Feron R."/>
            <person name="Morvezen R."/>
            <person name="Bestin A."/>
            <person name="Haffray P."/>
            <person name="Klopp C."/>
            <person name="Zahm M."/>
            <person name="Cabau C."/>
            <person name="Roques C."/>
            <person name="Donnadieu C."/>
            <person name="Bouchez O."/>
            <person name="Christie M."/>
            <person name="Larson W."/>
            <person name="Guiguen Y."/>
        </authorList>
    </citation>
    <scope>NUCLEOTIDE SEQUENCE [LARGE SCALE GENOMIC DNA]</scope>
    <source>
        <strain evidence="14">YP-PL-M2</strain>
        <tissue evidence="14">Blood</tissue>
    </source>
</reference>
<dbReference type="InterPro" id="IPR000832">
    <property type="entry name" value="GPCR_2_secretin-like"/>
</dbReference>
<dbReference type="FunFam" id="1.20.1070.10:FF:000058">
    <property type="entry name" value="Adhesion G protein-coupled receptor F5"/>
    <property type="match status" value="1"/>
</dbReference>
<dbReference type="Gene3D" id="2.60.40.10">
    <property type="entry name" value="Immunoglobulins"/>
    <property type="match status" value="1"/>
</dbReference>
<feature type="transmembrane region" description="Helical" evidence="9">
    <location>
        <begin position="886"/>
        <end position="908"/>
    </location>
</feature>
<gene>
    <name evidence="14" type="ORF">EPR50_G00183580</name>
</gene>
<dbReference type="SMART" id="SM00409">
    <property type="entry name" value="IG"/>
    <property type="match status" value="1"/>
</dbReference>
<evidence type="ECO:0000256" key="7">
    <source>
        <dbReference type="ARBA" id="ARBA00023180"/>
    </source>
</evidence>
<dbReference type="PANTHER" id="PTHR45813:SF4">
    <property type="entry name" value="ADHESION G PROTEIN-COUPLED RECEPTOR F5"/>
    <property type="match status" value="1"/>
</dbReference>
<feature type="transmembrane region" description="Helical" evidence="9">
    <location>
        <begin position="1044"/>
        <end position="1067"/>
    </location>
</feature>
<feature type="transmembrane region" description="Helical" evidence="9">
    <location>
        <begin position="1087"/>
        <end position="1109"/>
    </location>
</feature>
<dbReference type="Proteomes" id="UP000295070">
    <property type="component" value="Chromosome 18"/>
</dbReference>
<evidence type="ECO:0000256" key="4">
    <source>
        <dbReference type="ARBA" id="ARBA00022989"/>
    </source>
</evidence>
<dbReference type="InterPro" id="IPR051587">
    <property type="entry name" value="Adhesion_GPCR"/>
</dbReference>
<dbReference type="InterPro" id="IPR046338">
    <property type="entry name" value="GAIN_dom_sf"/>
</dbReference>
<dbReference type="InterPro" id="IPR017981">
    <property type="entry name" value="GPCR_2-like_7TM"/>
</dbReference>
<evidence type="ECO:0008006" key="16">
    <source>
        <dbReference type="Google" id="ProtNLM"/>
    </source>
</evidence>
<organism evidence="14 15">
    <name type="scientific">Perca flavescens</name>
    <name type="common">American yellow perch</name>
    <name type="synonym">Morone flavescens</name>
    <dbReference type="NCBI Taxonomy" id="8167"/>
    <lineage>
        <taxon>Eukaryota</taxon>
        <taxon>Metazoa</taxon>
        <taxon>Chordata</taxon>
        <taxon>Craniata</taxon>
        <taxon>Vertebrata</taxon>
        <taxon>Euteleostomi</taxon>
        <taxon>Actinopterygii</taxon>
        <taxon>Neopterygii</taxon>
        <taxon>Teleostei</taxon>
        <taxon>Neoteleostei</taxon>
        <taxon>Acanthomorphata</taxon>
        <taxon>Eupercaria</taxon>
        <taxon>Perciformes</taxon>
        <taxon>Percoidei</taxon>
        <taxon>Percidae</taxon>
        <taxon>Percinae</taxon>
        <taxon>Perca</taxon>
    </lineage>
</organism>
<keyword evidence="15" id="KW-1185">Reference proteome</keyword>
<dbReference type="SMART" id="SM00303">
    <property type="entry name" value="GPS"/>
    <property type="match status" value="1"/>
</dbReference>
<evidence type="ECO:0000259" key="11">
    <source>
        <dbReference type="PROSITE" id="PS50221"/>
    </source>
</evidence>
<dbReference type="GO" id="GO:0004930">
    <property type="term" value="F:G protein-coupled receptor activity"/>
    <property type="evidence" value="ECO:0007669"/>
    <property type="project" value="InterPro"/>
</dbReference>
<dbReference type="AlphaFoldDB" id="A0A484CG68"/>
<evidence type="ECO:0000256" key="5">
    <source>
        <dbReference type="ARBA" id="ARBA00023136"/>
    </source>
</evidence>
<feature type="domain" description="G-protein coupled receptors family 2 profile 2" evidence="12">
    <location>
        <begin position="884"/>
        <end position="1144"/>
    </location>
</feature>
<protein>
    <recommendedName>
        <fullName evidence="16">G-protein coupled receptors family 2 profile 2 domain-containing protein</fullName>
    </recommendedName>
</protein>
<accession>A0A484CG68</accession>
<dbReference type="GO" id="GO:0007189">
    <property type="term" value="P:adenylate cyclase-activating G protein-coupled receptor signaling pathway"/>
    <property type="evidence" value="ECO:0007669"/>
    <property type="project" value="TreeGrafter"/>
</dbReference>
<dbReference type="STRING" id="8167.A0A484CG68"/>
<dbReference type="GO" id="GO:0016020">
    <property type="term" value="C:membrane"/>
    <property type="evidence" value="ECO:0007669"/>
    <property type="project" value="UniProtKB-SubCell"/>
</dbReference>
<dbReference type="Pfam" id="PF25387">
    <property type="entry name" value="ADGRF3_N"/>
    <property type="match status" value="2"/>
</dbReference>
<evidence type="ECO:0000256" key="8">
    <source>
        <dbReference type="SAM" id="MobiDB-lite"/>
    </source>
</evidence>
<dbReference type="PANTHER" id="PTHR45813">
    <property type="entry name" value="IG-LIKE DOMAIN-CONTAINING PROTEIN"/>
    <property type="match status" value="1"/>
</dbReference>
<dbReference type="EMBL" id="SCKG01000018">
    <property type="protein sequence ID" value="TDH00064.1"/>
    <property type="molecule type" value="Genomic_DNA"/>
</dbReference>
<dbReference type="CDD" id="cd00096">
    <property type="entry name" value="Ig"/>
    <property type="match status" value="1"/>
</dbReference>
<evidence type="ECO:0000256" key="10">
    <source>
        <dbReference type="SAM" id="SignalP"/>
    </source>
</evidence>
<dbReference type="PROSITE" id="PS50261">
    <property type="entry name" value="G_PROTEIN_RECEP_F2_4"/>
    <property type="match status" value="1"/>
</dbReference>
<feature type="region of interest" description="Disordered" evidence="8">
    <location>
        <begin position="269"/>
        <end position="316"/>
    </location>
</feature>
<dbReference type="Gene3D" id="2.60.220.50">
    <property type="match status" value="1"/>
</dbReference>
<sequence length="1202" mass="129983">MALLKAVRYLVVLLVIYYSVEDHRYRESLNLFFEELMGTKASEIHAREKRQAPLSSTDYVVEIVINTSDPALLEKVLRELPSGINLNTSVITSVNITTVCSLNMSAYQCRCVENYAWSYNTCIALNACDAIIDNTCGCINFLPADGHYCELNTSQTGLVDFDLVLDLRVPVSSVPSNFIDIFRQRLTALTFPLLSGSLNIIDITFTTGCYPNSTGGLQCQCENTFAWSCDLCNSYGACSNASSQTCECINGLPDGKFCEPITNVTQCSPPTVTPTTPITTTRNVTTSNTTQATPTTSMPNNTTHMATPSTPITANTTSTTQKITTSITTAAVSNFFTMAIPFKDSYNDPSSNIYQDSINAITTQSAKYISASNVTLKFRSGSTIGDYTITASSVSTAVIDTVNIGILTELAKKYSMLYTSQTFLRLDPPEVFSGGRVTITCGPPPANLNLSSGWTAAWTLNGTGIPGDKLHVLAQQNAMATLTLSKAFLTDSGFYVCTLNNNNIAFIQNVRFNVQTPPVIQVTPTAQRIKCASTVDLTCSVSPPYQVSFIDIPAAAIVCDSKEFGVGNTNDQAVGSCPNGTVGNRIAVCLTNGTWQIQTDNCILQRLQQLLEQSQNLTINSLPTFLKLLSDTTTNLSSAVVTSPANINATVEILKNIANLNIPINETLMTDVLLVAGVLTTNAAKESWNSLNNKSAQNISVTSNSPPANSVSSDLLQSLEKITKILTNDSFNIATPSILLNKTILTDNFNADFAFSNSSVGVVIPVANGGHSSIAVLSFASMDNVLPPRDITNSSVNVINGRVVLVYSNGSVNNVSFTFAVKNNTLGNPKCVFWNFSLFDNTGGWDSKGCALVRNTNKAVTCNCNHLTSFSILMSPYSTGSLVLDYITYVGVSISMASLVICLIIEAVIWKKIRRNNTSYLRHVSIVNIALSLLIADIWFIIGAAISDAEEINQPACNAATFFIHFFYLALFFWMLASGLLLLYRTVNVFDGGLSKTTLLAFGFTLGYGAPLVIVIITVAVTAPKQEYIQGTEVCWLNWYKSKALLAFVIPALVIVVINLMILLVVIFKMLRRRSVGDAVQAAERHVLVVIARTLAFLTPFFGLTWGLGVGTMTNPDNEGILIAFAFFNSLQGFFILVFGTLLDKKVRSEITIRSQSSRTGTRSTSAGISSTLGFFRNWRRGRDGYNVSSAASSGAHSGVNI</sequence>
<dbReference type="SUPFAM" id="SSF81321">
    <property type="entry name" value="Family A G protein-coupled receptor-like"/>
    <property type="match status" value="1"/>
</dbReference>
<feature type="domain" description="Ig-like" evidence="13">
    <location>
        <begin position="434"/>
        <end position="513"/>
    </location>
</feature>
<dbReference type="SUPFAM" id="SSF48726">
    <property type="entry name" value="Immunoglobulin"/>
    <property type="match status" value="1"/>
</dbReference>
<name>A0A484CG68_PERFV</name>